<evidence type="ECO:0000256" key="1">
    <source>
        <dbReference type="ARBA" id="ARBA00004752"/>
    </source>
</evidence>
<evidence type="ECO:0000256" key="6">
    <source>
        <dbReference type="ARBA" id="ARBA00023316"/>
    </source>
</evidence>
<sequence>MDKFSRRHIIRMILGAGLLLPSLGWGYTGTNTNTSSDAQLSELLRQADTPASANEVWVLIEDQQSLLTVYRGNAELARFYDVRIGRGGSKLQRVMGDKATPQGEFHVNRFNFNSKFDIFIGLDYPTPRHARMALESGLYTQQDYDSYFDYYRLHSSPPQETVLGGYIGIHGIGEGDENIHRNFNWTNGCVAVSNQEIQELASLIDVGTRVVIR</sequence>
<dbReference type="RefSeq" id="WP_149284511.1">
    <property type="nucleotide sequence ID" value="NZ_CP038437.2"/>
</dbReference>
<dbReference type="InterPro" id="IPR038063">
    <property type="entry name" value="Transpep_catalytic_dom"/>
</dbReference>
<protein>
    <submittedName>
        <fullName evidence="9">L,D-transpeptidase</fullName>
    </submittedName>
</protein>
<evidence type="ECO:0000313" key="9">
    <source>
        <dbReference type="EMBL" id="QEM81500.1"/>
    </source>
</evidence>
<dbReference type="GO" id="GO:0009252">
    <property type="term" value="P:peptidoglycan biosynthetic process"/>
    <property type="evidence" value="ECO:0007669"/>
    <property type="project" value="UniProtKB-UniPathway"/>
</dbReference>
<organism evidence="9 10">
    <name type="scientific">Halomonas binhaiensis</name>
    <dbReference type="NCBI Taxonomy" id="2562282"/>
    <lineage>
        <taxon>Bacteria</taxon>
        <taxon>Pseudomonadati</taxon>
        <taxon>Pseudomonadota</taxon>
        <taxon>Gammaproteobacteria</taxon>
        <taxon>Oceanospirillales</taxon>
        <taxon>Halomonadaceae</taxon>
        <taxon>Halomonas</taxon>
    </lineage>
</organism>
<dbReference type="Proteomes" id="UP000324285">
    <property type="component" value="Chromosome"/>
</dbReference>
<dbReference type="GO" id="GO:0004180">
    <property type="term" value="F:carboxypeptidase activity"/>
    <property type="evidence" value="ECO:0007669"/>
    <property type="project" value="UniProtKB-ARBA"/>
</dbReference>
<reference evidence="9" key="1">
    <citation type="submission" date="2021-02" db="EMBL/GenBank/DDBJ databases">
        <title>Strain Y2R2, a novel species of the genus Halomonas.</title>
        <authorList>
            <person name="Huang H."/>
        </authorList>
    </citation>
    <scope>NUCLEOTIDE SEQUENCE</scope>
    <source>
        <strain evidence="9">Y2R2</strain>
    </source>
</reference>
<keyword evidence="4 7" id="KW-0133">Cell shape</keyword>
<evidence type="ECO:0000313" key="10">
    <source>
        <dbReference type="Proteomes" id="UP000324285"/>
    </source>
</evidence>
<dbReference type="PANTHER" id="PTHR36699">
    <property type="entry name" value="LD-TRANSPEPTIDASE"/>
    <property type="match status" value="1"/>
</dbReference>
<evidence type="ECO:0000256" key="4">
    <source>
        <dbReference type="ARBA" id="ARBA00022960"/>
    </source>
</evidence>
<evidence type="ECO:0000256" key="7">
    <source>
        <dbReference type="PROSITE-ProRule" id="PRU01373"/>
    </source>
</evidence>
<comment type="similarity">
    <text evidence="2">Belongs to the YkuD family.</text>
</comment>
<dbReference type="CDD" id="cd16913">
    <property type="entry name" value="YkuD_like"/>
    <property type="match status" value="1"/>
</dbReference>
<dbReference type="Gene3D" id="2.40.440.10">
    <property type="entry name" value="L,D-transpeptidase catalytic domain-like"/>
    <property type="match status" value="1"/>
</dbReference>
<dbReference type="SUPFAM" id="SSF141523">
    <property type="entry name" value="L,D-transpeptidase catalytic domain-like"/>
    <property type="match status" value="1"/>
</dbReference>
<dbReference type="PANTHER" id="PTHR36699:SF1">
    <property type="entry name" value="L,D-TRANSPEPTIDASE YAFK-RELATED"/>
    <property type="match status" value="1"/>
</dbReference>
<keyword evidence="6 7" id="KW-0961">Cell wall biogenesis/degradation</keyword>
<dbReference type="GO" id="GO:0008360">
    <property type="term" value="P:regulation of cell shape"/>
    <property type="evidence" value="ECO:0007669"/>
    <property type="project" value="UniProtKB-UniRule"/>
</dbReference>
<dbReference type="InterPro" id="IPR005490">
    <property type="entry name" value="LD_TPept_cat_dom"/>
</dbReference>
<dbReference type="EMBL" id="CP038437">
    <property type="protein sequence ID" value="QEM81500.1"/>
    <property type="molecule type" value="Genomic_DNA"/>
</dbReference>
<dbReference type="AlphaFoldDB" id="A0A5C1NF48"/>
<evidence type="ECO:0000259" key="8">
    <source>
        <dbReference type="PROSITE" id="PS52029"/>
    </source>
</evidence>
<evidence type="ECO:0000256" key="2">
    <source>
        <dbReference type="ARBA" id="ARBA00005992"/>
    </source>
</evidence>
<dbReference type="Pfam" id="PF03734">
    <property type="entry name" value="YkuD"/>
    <property type="match status" value="1"/>
</dbReference>
<dbReference type="UniPathway" id="UPA00219"/>
<feature type="active site" description="Nucleophile" evidence="7">
    <location>
        <position position="189"/>
    </location>
</feature>
<dbReference type="KEGG" id="hbh:E4T21_08055"/>
<dbReference type="PROSITE" id="PS52029">
    <property type="entry name" value="LD_TPASE"/>
    <property type="match status" value="1"/>
</dbReference>
<dbReference type="GO" id="GO:0016740">
    <property type="term" value="F:transferase activity"/>
    <property type="evidence" value="ECO:0007669"/>
    <property type="project" value="UniProtKB-KW"/>
</dbReference>
<proteinExistence type="inferred from homology"/>
<name>A0A5C1NF48_9GAMM</name>
<dbReference type="GO" id="GO:0071555">
    <property type="term" value="P:cell wall organization"/>
    <property type="evidence" value="ECO:0007669"/>
    <property type="project" value="UniProtKB-UniRule"/>
</dbReference>
<evidence type="ECO:0000256" key="5">
    <source>
        <dbReference type="ARBA" id="ARBA00022984"/>
    </source>
</evidence>
<feature type="domain" description="L,D-TPase catalytic" evidence="8">
    <location>
        <begin position="56"/>
        <end position="213"/>
    </location>
</feature>
<gene>
    <name evidence="9" type="ORF">E4T21_08055</name>
</gene>
<evidence type="ECO:0000256" key="3">
    <source>
        <dbReference type="ARBA" id="ARBA00022679"/>
    </source>
</evidence>
<feature type="active site" description="Proton donor/acceptor" evidence="7">
    <location>
        <position position="170"/>
    </location>
</feature>
<accession>A0A5C1NF48</accession>
<keyword evidence="5 7" id="KW-0573">Peptidoglycan synthesis</keyword>
<keyword evidence="10" id="KW-1185">Reference proteome</keyword>
<keyword evidence="3" id="KW-0808">Transferase</keyword>
<comment type="pathway">
    <text evidence="1 7">Cell wall biogenesis; peptidoglycan biosynthesis.</text>
</comment>
<dbReference type="OrthoDB" id="9809748at2"/>